<dbReference type="Pfam" id="PF20209">
    <property type="entry name" value="DUF6570"/>
    <property type="match status" value="1"/>
</dbReference>
<protein>
    <recommendedName>
        <fullName evidence="1">DUF6570 domain-containing protein</fullName>
    </recommendedName>
</protein>
<dbReference type="OrthoDB" id="3235800at2759"/>
<reference evidence="2 3" key="1">
    <citation type="submission" date="2018-06" db="EMBL/GenBank/DDBJ databases">
        <title>A transcriptomic atlas of mushroom development highlights an independent origin of complex multicellularity.</title>
        <authorList>
            <consortium name="DOE Joint Genome Institute"/>
            <person name="Krizsan K."/>
            <person name="Almasi E."/>
            <person name="Merenyi Z."/>
            <person name="Sahu N."/>
            <person name="Viragh M."/>
            <person name="Koszo T."/>
            <person name="Mondo S."/>
            <person name="Kiss B."/>
            <person name="Balint B."/>
            <person name="Kues U."/>
            <person name="Barry K."/>
            <person name="Hegedus J.C."/>
            <person name="Henrissat B."/>
            <person name="Johnson J."/>
            <person name="Lipzen A."/>
            <person name="Ohm R."/>
            <person name="Nagy I."/>
            <person name="Pangilinan J."/>
            <person name="Yan J."/>
            <person name="Xiong Y."/>
            <person name="Grigoriev I.V."/>
            <person name="Hibbett D.S."/>
            <person name="Nagy L.G."/>
        </authorList>
    </citation>
    <scope>NUCLEOTIDE SEQUENCE [LARGE SCALE GENOMIC DNA]</scope>
    <source>
        <strain evidence="2 3">SZMC22713</strain>
    </source>
</reference>
<dbReference type="AlphaFoldDB" id="A0A4Y7PFM0"/>
<dbReference type="Proteomes" id="UP000294933">
    <property type="component" value="Unassembled WGS sequence"/>
</dbReference>
<keyword evidence="3" id="KW-1185">Reference proteome</keyword>
<evidence type="ECO:0000313" key="2">
    <source>
        <dbReference type="EMBL" id="TDL13848.1"/>
    </source>
</evidence>
<dbReference type="STRING" id="50990.A0A4Y7PFM0"/>
<sequence length="259" mass="29323">MIARCRSKCWVIQLKEENEDLVLPNVQRGMKGHIIIYPQRPDEIANLLPPSLEDILTPICVIFVGSSPPTDEWLRKNAKPLAVRKEKVRSALTWLKAHNTHYRDIQINHAMLDSLQDEQILPFHVEHVLPNDAADSLTSRYDPTASIASNSQEVEAAVNTDIAFENVVITDVDGLAPANELRAAAVRHVKRKGGGYIQIPHDPEPVNEFFNPSLFPKIYPTLFPYGIGGFENHKRSVRLSMKRQHSIFCNAERCFYIPV</sequence>
<evidence type="ECO:0000259" key="1">
    <source>
        <dbReference type="Pfam" id="PF20209"/>
    </source>
</evidence>
<evidence type="ECO:0000313" key="3">
    <source>
        <dbReference type="Proteomes" id="UP000294933"/>
    </source>
</evidence>
<dbReference type="EMBL" id="ML170448">
    <property type="protein sequence ID" value="TDL13848.1"/>
    <property type="molecule type" value="Genomic_DNA"/>
</dbReference>
<proteinExistence type="predicted"/>
<gene>
    <name evidence="2" type="ORF">BD410DRAFT_817262</name>
</gene>
<accession>A0A4Y7PFM0</accession>
<name>A0A4Y7PFM0_9AGAM</name>
<organism evidence="2 3">
    <name type="scientific">Rickenella mellea</name>
    <dbReference type="NCBI Taxonomy" id="50990"/>
    <lineage>
        <taxon>Eukaryota</taxon>
        <taxon>Fungi</taxon>
        <taxon>Dikarya</taxon>
        <taxon>Basidiomycota</taxon>
        <taxon>Agaricomycotina</taxon>
        <taxon>Agaricomycetes</taxon>
        <taxon>Hymenochaetales</taxon>
        <taxon>Rickenellaceae</taxon>
        <taxon>Rickenella</taxon>
    </lineage>
</organism>
<dbReference type="InterPro" id="IPR046700">
    <property type="entry name" value="DUF6570"/>
</dbReference>
<dbReference type="VEuPathDB" id="FungiDB:BD410DRAFT_817262"/>
<feature type="domain" description="DUF6570" evidence="1">
    <location>
        <begin position="1"/>
        <end position="113"/>
    </location>
</feature>